<dbReference type="PANTHER" id="PTHR48051">
    <property type="match status" value="1"/>
</dbReference>
<reference evidence="3 4" key="1">
    <citation type="submission" date="2023-11" db="EMBL/GenBank/DDBJ databases">
        <authorList>
            <person name="Hedman E."/>
            <person name="Englund M."/>
            <person name="Stromberg M."/>
            <person name="Nyberg Akerstrom W."/>
            <person name="Nylinder S."/>
            <person name="Jareborg N."/>
            <person name="Kallberg Y."/>
            <person name="Kronander E."/>
        </authorList>
    </citation>
    <scope>NUCLEOTIDE SEQUENCE [LARGE SCALE GENOMIC DNA]</scope>
</reference>
<dbReference type="Pfam" id="PF13855">
    <property type="entry name" value="LRR_8"/>
    <property type="match status" value="1"/>
</dbReference>
<dbReference type="FunFam" id="3.80.10.10:FF:000116">
    <property type="entry name" value="Leucine-rich repeat-containing protein 40"/>
    <property type="match status" value="1"/>
</dbReference>
<sequence>MSDKLNTSLQSNLYEEEFNKDKTWDLSYQGLEVIPKNDNKLLCAIYLQNNSIQKLPDDFFDSYPCLMWLDLRENRLNEIPKSIKNHQSLTHLLLQNNNLSSLPNELGTVLSLKVLQINGNPLTYPPRDIINAGIEKTLQYLHDKFIEELFLQSSSASEDRNESSRNSNIILSNELLSYNSLLDEKFKTSKALSVQLGEKDLNDSDDEFYAKIKGKCPKLAASRNKTLPSYSQSSKYLKPVYVCGKDKQDEKIKQRFLKDMAVKKRKDLLASREKILQNKKNLELLKNWRSNYRSIQMSVLRGKISYEFSTKNYPYDTSPEYMALLTREDIEKDLPDKYRKRLWRRSKPTVPRKNNGDVHLAMKIKQLFENLEAIDLNREQMTPRTEQKVLLNEIHKISEIKQKLMELSATNSRSVAAE</sequence>
<name>A0AAV1LJY5_9NEOP</name>
<protein>
    <recommendedName>
        <fullName evidence="5">Leucine-rich repeat-containing protein 27</fullName>
    </recommendedName>
</protein>
<keyword evidence="4" id="KW-1185">Reference proteome</keyword>
<organism evidence="3 4">
    <name type="scientific">Parnassius mnemosyne</name>
    <name type="common">clouded apollo</name>
    <dbReference type="NCBI Taxonomy" id="213953"/>
    <lineage>
        <taxon>Eukaryota</taxon>
        <taxon>Metazoa</taxon>
        <taxon>Ecdysozoa</taxon>
        <taxon>Arthropoda</taxon>
        <taxon>Hexapoda</taxon>
        <taxon>Insecta</taxon>
        <taxon>Pterygota</taxon>
        <taxon>Neoptera</taxon>
        <taxon>Endopterygota</taxon>
        <taxon>Lepidoptera</taxon>
        <taxon>Glossata</taxon>
        <taxon>Ditrysia</taxon>
        <taxon>Papilionoidea</taxon>
        <taxon>Papilionidae</taxon>
        <taxon>Parnassiinae</taxon>
        <taxon>Parnassini</taxon>
        <taxon>Parnassius</taxon>
        <taxon>Driopa</taxon>
    </lineage>
</organism>
<evidence type="ECO:0000313" key="3">
    <source>
        <dbReference type="EMBL" id="CAK1594354.1"/>
    </source>
</evidence>
<accession>A0AAV1LJY5</accession>
<dbReference type="Proteomes" id="UP001314205">
    <property type="component" value="Unassembled WGS sequence"/>
</dbReference>
<keyword evidence="1" id="KW-0433">Leucine-rich repeat</keyword>
<dbReference type="GO" id="GO:0005737">
    <property type="term" value="C:cytoplasm"/>
    <property type="evidence" value="ECO:0007669"/>
    <property type="project" value="TreeGrafter"/>
</dbReference>
<dbReference type="AlphaFoldDB" id="A0AAV1LJY5"/>
<dbReference type="Gene3D" id="3.80.10.10">
    <property type="entry name" value="Ribonuclease Inhibitor"/>
    <property type="match status" value="1"/>
</dbReference>
<comment type="caution">
    <text evidence="3">The sequence shown here is derived from an EMBL/GenBank/DDBJ whole genome shotgun (WGS) entry which is preliminary data.</text>
</comment>
<proteinExistence type="predicted"/>
<keyword evidence="2" id="KW-0677">Repeat</keyword>
<dbReference type="PANTHER" id="PTHR48051:SF42">
    <property type="entry name" value="LEUCINE-RICH REPEAT-CONTAINING PROTEIN 18-LIKE"/>
    <property type="match status" value="1"/>
</dbReference>
<dbReference type="EMBL" id="CAVLGL010000090">
    <property type="protein sequence ID" value="CAK1594354.1"/>
    <property type="molecule type" value="Genomic_DNA"/>
</dbReference>
<dbReference type="InterPro" id="IPR050216">
    <property type="entry name" value="LRR_domain-containing"/>
</dbReference>
<dbReference type="InterPro" id="IPR001611">
    <property type="entry name" value="Leu-rich_rpt"/>
</dbReference>
<dbReference type="SUPFAM" id="SSF52058">
    <property type="entry name" value="L domain-like"/>
    <property type="match status" value="1"/>
</dbReference>
<evidence type="ECO:0000313" key="4">
    <source>
        <dbReference type="Proteomes" id="UP001314205"/>
    </source>
</evidence>
<dbReference type="InterPro" id="IPR032675">
    <property type="entry name" value="LRR_dom_sf"/>
</dbReference>
<gene>
    <name evidence="3" type="ORF">PARMNEM_LOCUS13995</name>
</gene>
<evidence type="ECO:0000256" key="1">
    <source>
        <dbReference type="ARBA" id="ARBA00022614"/>
    </source>
</evidence>
<evidence type="ECO:0008006" key="5">
    <source>
        <dbReference type="Google" id="ProtNLM"/>
    </source>
</evidence>
<dbReference type="PROSITE" id="PS51450">
    <property type="entry name" value="LRR"/>
    <property type="match status" value="1"/>
</dbReference>
<evidence type="ECO:0000256" key="2">
    <source>
        <dbReference type="ARBA" id="ARBA00022737"/>
    </source>
</evidence>